<evidence type="ECO:0000259" key="2">
    <source>
        <dbReference type="Pfam" id="PF01578"/>
    </source>
</evidence>
<gene>
    <name evidence="3" type="ORF">METZ01_LOCUS331115</name>
</gene>
<keyword evidence="1" id="KW-0812">Transmembrane</keyword>
<dbReference type="PANTHER" id="PTHR38034">
    <property type="entry name" value="INNER MEMBRANE PROTEIN YPJD"/>
    <property type="match status" value="1"/>
</dbReference>
<dbReference type="PANTHER" id="PTHR38034:SF1">
    <property type="entry name" value="INNER MEMBRANE PROTEIN YPJD"/>
    <property type="match status" value="1"/>
</dbReference>
<feature type="transmembrane region" description="Helical" evidence="1">
    <location>
        <begin position="144"/>
        <end position="167"/>
    </location>
</feature>
<dbReference type="AlphaFoldDB" id="A0A382Q202"/>
<feature type="transmembrane region" description="Helical" evidence="1">
    <location>
        <begin position="231"/>
        <end position="249"/>
    </location>
</feature>
<evidence type="ECO:0000313" key="3">
    <source>
        <dbReference type="EMBL" id="SVC78261.1"/>
    </source>
</evidence>
<sequence length="265" mass="29497">MEQLVHEWAVWVVGIPARQWFLSAVVVYGASMLYSAFLWRRGFQRDNWINYSLLAIAFVLHTVAMAKRGFSVHHCPVNNLYEATAFILWTIAVGSLILGLWPRLRFLGVFTSPLLFCVGVFALMPGLDPEYGDKPQFTNGGASLHAAMIMLGYGAFGLSAVAGSMFLTQERNLKFHRARALFTLLPPIQRLEKMITVSLATGLALLTTGLALGAAYVELPEGTSFKGDPKVIWSTLVWAIYGVLLVVHWKFDQRGRRYAWSAIVA</sequence>
<name>A0A382Q202_9ZZZZ</name>
<feature type="domain" description="Cytochrome c assembly protein" evidence="2">
    <location>
        <begin position="79"/>
        <end position="264"/>
    </location>
</feature>
<feature type="non-terminal residue" evidence="3">
    <location>
        <position position="265"/>
    </location>
</feature>
<protein>
    <recommendedName>
        <fullName evidence="2">Cytochrome c assembly protein domain-containing protein</fullName>
    </recommendedName>
</protein>
<proteinExistence type="predicted"/>
<keyword evidence="1" id="KW-0472">Membrane</keyword>
<organism evidence="3">
    <name type="scientific">marine metagenome</name>
    <dbReference type="NCBI Taxonomy" id="408172"/>
    <lineage>
        <taxon>unclassified sequences</taxon>
        <taxon>metagenomes</taxon>
        <taxon>ecological metagenomes</taxon>
    </lineage>
</organism>
<accession>A0A382Q202</accession>
<dbReference type="GO" id="GO:0017004">
    <property type="term" value="P:cytochrome complex assembly"/>
    <property type="evidence" value="ECO:0007669"/>
    <property type="project" value="InterPro"/>
</dbReference>
<feature type="transmembrane region" description="Helical" evidence="1">
    <location>
        <begin position="51"/>
        <end position="71"/>
    </location>
</feature>
<dbReference type="InterPro" id="IPR002541">
    <property type="entry name" value="Cyt_c_assembly"/>
</dbReference>
<feature type="transmembrane region" description="Helical" evidence="1">
    <location>
        <begin position="20"/>
        <end position="39"/>
    </location>
</feature>
<dbReference type="Pfam" id="PF01578">
    <property type="entry name" value="Cytochrom_C_asm"/>
    <property type="match status" value="1"/>
</dbReference>
<feature type="transmembrane region" description="Helical" evidence="1">
    <location>
        <begin position="83"/>
        <end position="101"/>
    </location>
</feature>
<feature type="transmembrane region" description="Helical" evidence="1">
    <location>
        <begin position="195"/>
        <end position="219"/>
    </location>
</feature>
<keyword evidence="1" id="KW-1133">Transmembrane helix</keyword>
<dbReference type="InterPro" id="IPR052372">
    <property type="entry name" value="YpjD/HemX"/>
</dbReference>
<dbReference type="EMBL" id="UINC01110628">
    <property type="protein sequence ID" value="SVC78261.1"/>
    <property type="molecule type" value="Genomic_DNA"/>
</dbReference>
<dbReference type="GO" id="GO:0020037">
    <property type="term" value="F:heme binding"/>
    <property type="evidence" value="ECO:0007669"/>
    <property type="project" value="InterPro"/>
</dbReference>
<feature type="transmembrane region" description="Helical" evidence="1">
    <location>
        <begin position="106"/>
        <end position="124"/>
    </location>
</feature>
<evidence type="ECO:0000256" key="1">
    <source>
        <dbReference type="SAM" id="Phobius"/>
    </source>
</evidence>
<reference evidence="3" key="1">
    <citation type="submission" date="2018-05" db="EMBL/GenBank/DDBJ databases">
        <authorList>
            <person name="Lanie J.A."/>
            <person name="Ng W.-L."/>
            <person name="Kazmierczak K.M."/>
            <person name="Andrzejewski T.M."/>
            <person name="Davidsen T.M."/>
            <person name="Wayne K.J."/>
            <person name="Tettelin H."/>
            <person name="Glass J.I."/>
            <person name="Rusch D."/>
            <person name="Podicherti R."/>
            <person name="Tsui H.-C.T."/>
            <person name="Winkler M.E."/>
        </authorList>
    </citation>
    <scope>NUCLEOTIDE SEQUENCE</scope>
</reference>